<feature type="transmembrane region" description="Helical" evidence="1">
    <location>
        <begin position="7"/>
        <end position="27"/>
    </location>
</feature>
<dbReference type="InterPro" id="IPR012507">
    <property type="entry name" value="YibE_F"/>
</dbReference>
<feature type="transmembrane region" description="Helical" evidence="1">
    <location>
        <begin position="172"/>
        <end position="191"/>
    </location>
</feature>
<protein>
    <submittedName>
        <fullName evidence="2">YibE/F family protein</fullName>
    </submittedName>
</protein>
<dbReference type="Proteomes" id="UP000823633">
    <property type="component" value="Unassembled WGS sequence"/>
</dbReference>
<feature type="transmembrane region" description="Helical" evidence="1">
    <location>
        <begin position="307"/>
        <end position="325"/>
    </location>
</feature>
<feature type="transmembrane region" description="Helical" evidence="1">
    <location>
        <begin position="246"/>
        <end position="267"/>
    </location>
</feature>
<comment type="caution">
    <text evidence="2">The sequence shown here is derived from an EMBL/GenBank/DDBJ whole genome shotgun (WGS) entry which is preliminary data.</text>
</comment>
<name>A0A9D9E8R3_9SPIR</name>
<dbReference type="AlphaFoldDB" id="A0A9D9E8R3"/>
<sequence length="373" mass="40151">MKKRGEVVFAIILTLVSLVLILVPTGFQRSIYVNAQGAKARVLATDDSTIIQIGLFRQGDQRCTVEILSGDHKGLVMDGVNMLSGSLADDKVFQAGDLAWILVERDSEDNPIFVNMIDYYRLGKELAAAIIFAIALIAFARFSGVRIIISFIFAFLCIWKLLIPATLHGMNPLFMCIATLMAITVTTLLLVGGVDRKALASILGAVTASLATALVGYIMTGWMRIHGSVLEQSESLLYAGFQNLDLTSLFIGVVALSAGGAIMDLSIDVSVAMAEVKDHAPEISRKELIRSGMAVGRAGVGTQTTTLLLAYMGAWLSVMMVYMAQSTPILNILTSKMIASEIVQTLTGCTGLLLVTPLTSLFASLLYTRKDKD</sequence>
<keyword evidence="1" id="KW-0472">Membrane</keyword>
<reference evidence="2" key="1">
    <citation type="submission" date="2020-10" db="EMBL/GenBank/DDBJ databases">
        <authorList>
            <person name="Gilroy R."/>
        </authorList>
    </citation>
    <scope>NUCLEOTIDE SEQUENCE</scope>
    <source>
        <strain evidence="2">11167</strain>
    </source>
</reference>
<keyword evidence="1" id="KW-0812">Transmembrane</keyword>
<feature type="transmembrane region" description="Helical" evidence="1">
    <location>
        <begin position="198"/>
        <end position="219"/>
    </location>
</feature>
<feature type="transmembrane region" description="Helical" evidence="1">
    <location>
        <begin position="345"/>
        <end position="367"/>
    </location>
</feature>
<gene>
    <name evidence="2" type="ORF">IAC42_05790</name>
</gene>
<feature type="transmembrane region" description="Helical" evidence="1">
    <location>
        <begin position="147"/>
        <end position="166"/>
    </location>
</feature>
<evidence type="ECO:0000313" key="3">
    <source>
        <dbReference type="Proteomes" id="UP000823633"/>
    </source>
</evidence>
<accession>A0A9D9E8R3</accession>
<feature type="transmembrane region" description="Helical" evidence="1">
    <location>
        <begin position="119"/>
        <end position="140"/>
    </location>
</feature>
<organism evidence="2 3">
    <name type="scientific">Candidatus Aphodenecus pullistercoris</name>
    <dbReference type="NCBI Taxonomy" id="2840669"/>
    <lineage>
        <taxon>Bacteria</taxon>
        <taxon>Pseudomonadati</taxon>
        <taxon>Spirochaetota</taxon>
        <taxon>Spirochaetia</taxon>
        <taxon>Spirochaetales</taxon>
        <taxon>Candidatus Aphodenecus</taxon>
    </lineage>
</organism>
<proteinExistence type="predicted"/>
<dbReference type="Pfam" id="PF07907">
    <property type="entry name" value="YibE_F"/>
    <property type="match status" value="1"/>
</dbReference>
<evidence type="ECO:0000313" key="2">
    <source>
        <dbReference type="EMBL" id="MBO8443254.1"/>
    </source>
</evidence>
<keyword evidence="1" id="KW-1133">Transmembrane helix</keyword>
<reference evidence="2" key="2">
    <citation type="journal article" date="2021" name="PeerJ">
        <title>Extensive microbial diversity within the chicken gut microbiome revealed by metagenomics and culture.</title>
        <authorList>
            <person name="Gilroy R."/>
            <person name="Ravi A."/>
            <person name="Getino M."/>
            <person name="Pursley I."/>
            <person name="Horton D.L."/>
            <person name="Alikhan N.F."/>
            <person name="Baker D."/>
            <person name="Gharbi K."/>
            <person name="Hall N."/>
            <person name="Watson M."/>
            <person name="Adriaenssens E.M."/>
            <person name="Foster-Nyarko E."/>
            <person name="Jarju S."/>
            <person name="Secka A."/>
            <person name="Antonio M."/>
            <person name="Oren A."/>
            <person name="Chaudhuri R.R."/>
            <person name="La Ragione R."/>
            <person name="Hildebrand F."/>
            <person name="Pallen M.J."/>
        </authorList>
    </citation>
    <scope>NUCLEOTIDE SEQUENCE</scope>
    <source>
        <strain evidence="2">11167</strain>
    </source>
</reference>
<dbReference type="EMBL" id="JADIMU010000037">
    <property type="protein sequence ID" value="MBO8443254.1"/>
    <property type="molecule type" value="Genomic_DNA"/>
</dbReference>
<evidence type="ECO:0000256" key="1">
    <source>
        <dbReference type="SAM" id="Phobius"/>
    </source>
</evidence>
<dbReference type="PANTHER" id="PTHR41771:SF1">
    <property type="entry name" value="MEMBRANE PROTEIN"/>
    <property type="match status" value="1"/>
</dbReference>
<dbReference type="PANTHER" id="PTHR41771">
    <property type="entry name" value="MEMBRANE PROTEIN-RELATED"/>
    <property type="match status" value="1"/>
</dbReference>